<reference evidence="3 4" key="1">
    <citation type="submission" date="2018-12" db="EMBL/GenBank/DDBJ databases">
        <authorList>
            <consortium name="Pathogen Informatics"/>
        </authorList>
    </citation>
    <scope>NUCLEOTIDE SEQUENCE [LARGE SCALE GENOMIC DNA]</scope>
    <source>
        <strain evidence="3 4">NCTC11636</strain>
    </source>
</reference>
<sequence>MMRLAKDLNAQQLWTIAADAAHRDADLLDEIVDHPATYRALSDWAVAALGEEDLTAVAPPPAPDPEPEQRRNGLRLPSMSRSRKKRDEPASGQAAAPNATGIGSGTQGTDSQTGFEEPETPQGLEAPQTQESAPRARTWPEPLEPGLPPSVAPQHSDAPASSSGPSHPGPVGYPARSMSPHEAASSSAAGTMQIPVRPVARPTGFGDAAAHPEQGGSPWSAGTASPLTGAAAPLADGGVNAWLAAGTAVSTERSPDIPTQHGELMAHAPRETRRGPRSTVSGWLRRPAPLGLVLVLVVVEVLTLLALGVVATRDQSAVVQPTATPSVTSTATPTATGTATSEVTP</sequence>
<feature type="region of interest" description="Disordered" evidence="1">
    <location>
        <begin position="315"/>
        <end position="345"/>
    </location>
</feature>
<protein>
    <submittedName>
        <fullName evidence="3">Uncharacterized protein</fullName>
    </submittedName>
</protein>
<feature type="transmembrane region" description="Helical" evidence="2">
    <location>
        <begin position="290"/>
        <end position="311"/>
    </location>
</feature>
<dbReference type="KEGG" id="ahw:NCTC11636_01588"/>
<keyword evidence="4" id="KW-1185">Reference proteome</keyword>
<keyword evidence="2" id="KW-0472">Membrane</keyword>
<proteinExistence type="predicted"/>
<accession>A0A3S4V505</accession>
<organism evidence="3 4">
    <name type="scientific">Actinomyces howellii</name>
    <dbReference type="NCBI Taxonomy" id="52771"/>
    <lineage>
        <taxon>Bacteria</taxon>
        <taxon>Bacillati</taxon>
        <taxon>Actinomycetota</taxon>
        <taxon>Actinomycetes</taxon>
        <taxon>Actinomycetales</taxon>
        <taxon>Actinomycetaceae</taxon>
        <taxon>Actinomyces</taxon>
    </lineage>
</organism>
<dbReference type="Proteomes" id="UP000266895">
    <property type="component" value="Chromosome"/>
</dbReference>
<evidence type="ECO:0000256" key="2">
    <source>
        <dbReference type="SAM" id="Phobius"/>
    </source>
</evidence>
<evidence type="ECO:0000313" key="4">
    <source>
        <dbReference type="Proteomes" id="UP000266895"/>
    </source>
</evidence>
<dbReference type="EMBL" id="LR134350">
    <property type="protein sequence ID" value="VEG28530.1"/>
    <property type="molecule type" value="Genomic_DNA"/>
</dbReference>
<name>A0A3S4V505_9ACTO</name>
<feature type="region of interest" description="Disordered" evidence="1">
    <location>
        <begin position="55"/>
        <end position="225"/>
    </location>
</feature>
<feature type="compositionally biased region" description="Pro residues" evidence="1">
    <location>
        <begin position="142"/>
        <end position="151"/>
    </location>
</feature>
<keyword evidence="2" id="KW-1133">Transmembrane helix</keyword>
<dbReference type="OrthoDB" id="10018622at2"/>
<keyword evidence="2" id="KW-0812">Transmembrane</keyword>
<gene>
    <name evidence="3" type="ORF">NCTC11636_01588</name>
</gene>
<feature type="region of interest" description="Disordered" evidence="1">
    <location>
        <begin position="250"/>
        <end position="280"/>
    </location>
</feature>
<dbReference type="RefSeq" id="WP_126382640.1">
    <property type="nucleotide sequence ID" value="NZ_LR134350.1"/>
</dbReference>
<evidence type="ECO:0000256" key="1">
    <source>
        <dbReference type="SAM" id="MobiDB-lite"/>
    </source>
</evidence>
<dbReference type="AlphaFoldDB" id="A0A3S4V505"/>
<evidence type="ECO:0000313" key="3">
    <source>
        <dbReference type="EMBL" id="VEG28530.1"/>
    </source>
</evidence>
<feature type="compositionally biased region" description="Low complexity" evidence="1">
    <location>
        <begin position="155"/>
        <end position="170"/>
    </location>
</feature>